<evidence type="ECO:0000313" key="4">
    <source>
        <dbReference type="Proteomes" id="UP000178240"/>
    </source>
</evidence>
<dbReference type="CDD" id="cd12797">
    <property type="entry name" value="M23_peptidase"/>
    <property type="match status" value="1"/>
</dbReference>
<dbReference type="AlphaFoldDB" id="A0A1G1Y2G7"/>
<accession>A0A1G1Y2G7</accession>
<feature type="domain" description="M23ase beta-sheet core" evidence="2">
    <location>
        <begin position="54"/>
        <end position="107"/>
    </location>
</feature>
<dbReference type="InterPro" id="IPR050570">
    <property type="entry name" value="Cell_wall_metabolism_enzyme"/>
</dbReference>
<dbReference type="InterPro" id="IPR011055">
    <property type="entry name" value="Dup_hybrid_motif"/>
</dbReference>
<proteinExistence type="predicted"/>
<feature type="signal peptide" evidence="1">
    <location>
        <begin position="1"/>
        <end position="23"/>
    </location>
</feature>
<gene>
    <name evidence="3" type="ORF">A2744_03480</name>
</gene>
<dbReference type="PANTHER" id="PTHR21666:SF270">
    <property type="entry name" value="MUREIN HYDROLASE ACTIVATOR ENVC"/>
    <property type="match status" value="1"/>
</dbReference>
<dbReference type="PANTHER" id="PTHR21666">
    <property type="entry name" value="PEPTIDASE-RELATED"/>
    <property type="match status" value="1"/>
</dbReference>
<evidence type="ECO:0000259" key="2">
    <source>
        <dbReference type="Pfam" id="PF01551"/>
    </source>
</evidence>
<name>A0A1G1Y2G7_9BACT</name>
<sequence>MAIRKILTVFFLTLLCLPLPLSAAETIIRDIEFPVAGENNYSTSFGDPRSGGRIHEGVDIFAAKMTPLVSAVDGTVQLITFEERDWGFGVFIRDADGYSYRYLHINNDTPGTDDGLGGSLYAFPGTIKRGTPVIRGQLVGWVGDSGNAEGTTSHLHFEIRTPSGVAIDPYPSLKQSTISGTFDPAAAKLRAPTINHDKGLTVDPSRKALCAAGSLIKLPDSKSVYFCGADSRRYVFPTSQVYASWYPDFSNVTVLGEAIMSQIPLGGNVTYRPGSRMVKIETDPKTYVVDQGGVLRWVTSPEIAVSMYGANWSKYIDDIPPTFFINYVIGDPVSAPLDN</sequence>
<evidence type="ECO:0000313" key="3">
    <source>
        <dbReference type="EMBL" id="OGY46482.1"/>
    </source>
</evidence>
<dbReference type="GO" id="GO:0004222">
    <property type="term" value="F:metalloendopeptidase activity"/>
    <property type="evidence" value="ECO:0007669"/>
    <property type="project" value="TreeGrafter"/>
</dbReference>
<comment type="caution">
    <text evidence="3">The sequence shown here is derived from an EMBL/GenBank/DDBJ whole genome shotgun (WGS) entry which is preliminary data.</text>
</comment>
<dbReference type="EMBL" id="MHIE01000003">
    <property type="protein sequence ID" value="OGY46482.1"/>
    <property type="molecule type" value="Genomic_DNA"/>
</dbReference>
<dbReference type="STRING" id="1797535.A2744_03480"/>
<evidence type="ECO:0000256" key="1">
    <source>
        <dbReference type="SAM" id="SignalP"/>
    </source>
</evidence>
<organism evidence="3 4">
    <name type="scientific">Candidatus Buchananbacteria bacterium RIFCSPHIGHO2_01_FULL_44_11</name>
    <dbReference type="NCBI Taxonomy" id="1797535"/>
    <lineage>
        <taxon>Bacteria</taxon>
        <taxon>Candidatus Buchananiibacteriota</taxon>
    </lineage>
</organism>
<dbReference type="Gene3D" id="2.70.70.10">
    <property type="entry name" value="Glucose Permease (Domain IIA)"/>
    <property type="match status" value="1"/>
</dbReference>
<dbReference type="Pfam" id="PF01551">
    <property type="entry name" value="Peptidase_M23"/>
    <property type="match status" value="1"/>
</dbReference>
<reference evidence="3 4" key="1">
    <citation type="journal article" date="2016" name="Nat. Commun.">
        <title>Thousands of microbial genomes shed light on interconnected biogeochemical processes in an aquifer system.</title>
        <authorList>
            <person name="Anantharaman K."/>
            <person name="Brown C.T."/>
            <person name="Hug L.A."/>
            <person name="Sharon I."/>
            <person name="Castelle C.J."/>
            <person name="Probst A.J."/>
            <person name="Thomas B.C."/>
            <person name="Singh A."/>
            <person name="Wilkins M.J."/>
            <person name="Karaoz U."/>
            <person name="Brodie E.L."/>
            <person name="Williams K.H."/>
            <person name="Hubbard S.S."/>
            <person name="Banfield J.F."/>
        </authorList>
    </citation>
    <scope>NUCLEOTIDE SEQUENCE [LARGE SCALE GENOMIC DNA]</scope>
</reference>
<dbReference type="Proteomes" id="UP000178240">
    <property type="component" value="Unassembled WGS sequence"/>
</dbReference>
<protein>
    <recommendedName>
        <fullName evidence="2">M23ase beta-sheet core domain-containing protein</fullName>
    </recommendedName>
</protein>
<feature type="chain" id="PRO_5009581478" description="M23ase beta-sheet core domain-containing protein" evidence="1">
    <location>
        <begin position="24"/>
        <end position="339"/>
    </location>
</feature>
<dbReference type="SUPFAM" id="SSF51261">
    <property type="entry name" value="Duplicated hybrid motif"/>
    <property type="match status" value="1"/>
</dbReference>
<keyword evidence="1" id="KW-0732">Signal</keyword>
<dbReference type="InterPro" id="IPR016047">
    <property type="entry name" value="M23ase_b-sheet_dom"/>
</dbReference>